<sequence>MSKTYHPYHLVDPSPWPYVMSCGVLLTTLGAVVYFHYGQLFLVLFGLFSVALCMFLWLKDVVRESTFQGHHTKIAVFGLKLGFLLFIVSEVLFFFSFFWAFFHSSLSPSVEIGVMWPPTGIDPLNPFSVPLLNTAILLSSGATVTWAHHSIVSGNKDESVKALGLTVVLGFIFTALQAMEYVEAPFSIADSVYGSTFFVATGFHGIHVIIGTIFLLICLIRLNYSHFTRSHHLGFEAASWYWHFVDVVWLFLYVCIYWWGC</sequence>
<evidence type="ECO:0000256" key="9">
    <source>
        <dbReference type="SAM" id="Phobius"/>
    </source>
</evidence>
<organism evidence="11">
    <name type="scientific">Sarsia tubulosa</name>
    <dbReference type="NCBI Taxonomy" id="264121"/>
    <lineage>
        <taxon>Eukaryota</taxon>
        <taxon>Metazoa</taxon>
        <taxon>Cnidaria</taxon>
        <taxon>Hydrozoa</taxon>
        <taxon>Hydroidolina</taxon>
        <taxon>Anthoathecata</taxon>
        <taxon>Capitata</taxon>
        <taxon>Corynidae</taxon>
        <taxon>Sarsia</taxon>
    </lineage>
</organism>
<feature type="transmembrane region" description="Helical" evidence="9">
    <location>
        <begin position="197"/>
        <end position="220"/>
    </location>
</feature>
<evidence type="ECO:0000256" key="2">
    <source>
        <dbReference type="ARBA" id="ARBA00010581"/>
    </source>
</evidence>
<protein>
    <recommendedName>
        <fullName evidence="3 8">Cytochrome c oxidase subunit 3</fullName>
    </recommendedName>
</protein>
<dbReference type="Gene3D" id="1.20.120.80">
    <property type="entry name" value="Cytochrome c oxidase, subunit III, four-helix bundle"/>
    <property type="match status" value="1"/>
</dbReference>
<dbReference type="InterPro" id="IPR000298">
    <property type="entry name" value="Cyt_c_oxidase-like_su3"/>
</dbReference>
<keyword evidence="5" id="KW-1278">Translocase</keyword>
<comment type="function">
    <text evidence="8">Component of the cytochrome c oxidase, the last enzyme in the mitochondrial electron transport chain which drives oxidative phosphorylation. The respiratory chain contains 3 multisubunit complexes succinate dehydrogenase (complex II, CII), ubiquinol-cytochrome c oxidoreductase (cytochrome b-c1 complex, complex III, CIII) and cytochrome c oxidase (complex IV, CIV), that cooperate to transfer electrons derived from NADH and succinate to molecular oxygen, creating an electrochemical gradient over the inner membrane that drives transmembrane transport and the ATP synthase. Cytochrome c oxidase is the component of the respiratory chain that catalyzes the reduction of oxygen to water. Electrons originating from reduced cytochrome c in the intermembrane space (IMS) are transferred via the dinuclear copper A center (CU(A)) of subunit 2 and heme A of subunit 1 to the active site in subunit 1, a binuclear center (BNC) formed by heme A3 and copper B (CU(B)). The BNC reduces molecular oxygen to 2 water molecules using 4 electrons from cytochrome c in the IMS and 4 protons from the mitochondrial matrix.</text>
</comment>
<feature type="transmembrane region" description="Helical" evidence="9">
    <location>
        <begin position="41"/>
        <end position="58"/>
    </location>
</feature>
<feature type="transmembrane region" description="Helical" evidence="9">
    <location>
        <begin position="159"/>
        <end position="177"/>
    </location>
</feature>
<dbReference type="GO" id="GO:0016020">
    <property type="term" value="C:membrane"/>
    <property type="evidence" value="ECO:0007669"/>
    <property type="project" value="UniProtKB-SubCell"/>
</dbReference>
<dbReference type="EMBL" id="KT809333">
    <property type="protein sequence ID" value="ALO20779.1"/>
    <property type="molecule type" value="Genomic_DNA"/>
</dbReference>
<dbReference type="PROSITE" id="PS50253">
    <property type="entry name" value="COX3"/>
    <property type="match status" value="1"/>
</dbReference>
<keyword evidence="8 11" id="KW-0496">Mitochondrion</keyword>
<evidence type="ECO:0000256" key="5">
    <source>
        <dbReference type="ARBA" id="ARBA00022967"/>
    </source>
</evidence>
<dbReference type="PANTHER" id="PTHR11403:SF7">
    <property type="entry name" value="CYTOCHROME C OXIDASE SUBUNIT 3"/>
    <property type="match status" value="1"/>
</dbReference>
<dbReference type="InterPro" id="IPR035973">
    <property type="entry name" value="Cyt_c_oxidase_su3-like_sf"/>
</dbReference>
<geneLocation type="mitochondrion" evidence="11"/>
<dbReference type="InterPro" id="IPR024791">
    <property type="entry name" value="Cyt_c/ubiquinol_Oxase_su3"/>
</dbReference>
<proteinExistence type="inferred from homology"/>
<dbReference type="GO" id="GO:0006123">
    <property type="term" value="P:mitochondrial electron transport, cytochrome c to oxygen"/>
    <property type="evidence" value="ECO:0007669"/>
    <property type="project" value="TreeGrafter"/>
</dbReference>
<dbReference type="Gene3D" id="1.10.287.70">
    <property type="match status" value="1"/>
</dbReference>
<evidence type="ECO:0000256" key="1">
    <source>
        <dbReference type="ARBA" id="ARBA00004141"/>
    </source>
</evidence>
<keyword evidence="4 8" id="KW-0812">Transmembrane</keyword>
<feature type="domain" description="Heme-copper oxidase subunit III family profile" evidence="10">
    <location>
        <begin position="4"/>
        <end position="261"/>
    </location>
</feature>
<evidence type="ECO:0000256" key="3">
    <source>
        <dbReference type="ARBA" id="ARBA00015944"/>
    </source>
</evidence>
<feature type="transmembrane region" description="Helical" evidence="9">
    <location>
        <begin position="240"/>
        <end position="260"/>
    </location>
</feature>
<gene>
    <name evidence="11" type="primary">cox3</name>
</gene>
<dbReference type="InterPro" id="IPR033945">
    <property type="entry name" value="Cyt_c_oxase_su3_dom"/>
</dbReference>
<feature type="transmembrane region" description="Helical" evidence="9">
    <location>
        <begin position="79"/>
        <end position="102"/>
    </location>
</feature>
<dbReference type="Pfam" id="PF00510">
    <property type="entry name" value="COX3"/>
    <property type="match status" value="1"/>
</dbReference>
<comment type="similarity">
    <text evidence="2 8">Belongs to the cytochrome c oxidase subunit 3 family.</text>
</comment>
<evidence type="ECO:0000256" key="7">
    <source>
        <dbReference type="ARBA" id="ARBA00023136"/>
    </source>
</evidence>
<evidence type="ECO:0000256" key="8">
    <source>
        <dbReference type="RuleBase" id="RU003375"/>
    </source>
</evidence>
<evidence type="ECO:0000313" key="11">
    <source>
        <dbReference type="EMBL" id="ALO20779.1"/>
    </source>
</evidence>
<reference evidence="11" key="1">
    <citation type="journal article" date="2015" name="PeerJ">
        <title>Phylogenetic analysis of higher-level relationships within Hydroidolina (Cnidaria: Hydrozoa) using mitochondrial genome data and insight into their mitochondrial transcription.</title>
        <authorList>
            <person name="Kayal E."/>
            <person name="Bentlage B."/>
            <person name="Cartwright P."/>
            <person name="Yanagihara A.A."/>
            <person name="Lindsay D.J."/>
            <person name="Hopcroft R.R."/>
            <person name="Collins A.G."/>
        </authorList>
    </citation>
    <scope>NUCLEOTIDE SEQUENCE</scope>
</reference>
<keyword evidence="6 9" id="KW-1133">Transmembrane helix</keyword>
<dbReference type="InterPro" id="IPR013833">
    <property type="entry name" value="Cyt_c_oxidase_su3_a-hlx"/>
</dbReference>
<feature type="transmembrane region" description="Helical" evidence="9">
    <location>
        <begin position="127"/>
        <end position="147"/>
    </location>
</feature>
<evidence type="ECO:0000256" key="6">
    <source>
        <dbReference type="ARBA" id="ARBA00022989"/>
    </source>
</evidence>
<name>A0A0S2IBB2_9CNID</name>
<dbReference type="SUPFAM" id="SSF81452">
    <property type="entry name" value="Cytochrome c oxidase subunit III-like"/>
    <property type="match status" value="1"/>
</dbReference>
<dbReference type="FunFam" id="1.20.120.80:FF:000002">
    <property type="entry name" value="Cytochrome c oxidase subunit 3"/>
    <property type="match status" value="1"/>
</dbReference>
<dbReference type="GO" id="GO:0004129">
    <property type="term" value="F:cytochrome-c oxidase activity"/>
    <property type="evidence" value="ECO:0007669"/>
    <property type="project" value="InterPro"/>
</dbReference>
<dbReference type="CDD" id="cd01665">
    <property type="entry name" value="Cyt_c_Oxidase_III"/>
    <property type="match status" value="1"/>
</dbReference>
<evidence type="ECO:0000256" key="4">
    <source>
        <dbReference type="ARBA" id="ARBA00022692"/>
    </source>
</evidence>
<accession>A0A0S2IBB2</accession>
<dbReference type="GO" id="GO:0005739">
    <property type="term" value="C:mitochondrion"/>
    <property type="evidence" value="ECO:0007669"/>
    <property type="project" value="TreeGrafter"/>
</dbReference>
<dbReference type="AlphaFoldDB" id="A0A0S2IBB2"/>
<comment type="subcellular location">
    <subcellularLocation>
        <location evidence="1">Membrane</location>
        <topology evidence="1">Multi-pass membrane protein</topology>
    </subcellularLocation>
</comment>
<feature type="transmembrane region" description="Helical" evidence="9">
    <location>
        <begin position="16"/>
        <end position="35"/>
    </location>
</feature>
<dbReference type="PANTHER" id="PTHR11403">
    <property type="entry name" value="CYTOCHROME C OXIDASE SUBUNIT III"/>
    <property type="match status" value="1"/>
</dbReference>
<keyword evidence="7 9" id="KW-0472">Membrane</keyword>
<evidence type="ECO:0000259" key="10">
    <source>
        <dbReference type="PROSITE" id="PS50253"/>
    </source>
</evidence>